<comment type="subcellular location">
    <subcellularLocation>
        <location evidence="1">Cell outer membrane</location>
    </subcellularLocation>
</comment>
<comment type="similarity">
    <text evidence="2">Belongs to the outer membrane factor (OMF) (TC 1.B.17) family.</text>
</comment>
<keyword evidence="5" id="KW-0812">Transmembrane</keyword>
<proteinExistence type="inferred from homology"/>
<dbReference type="Pfam" id="PF02321">
    <property type="entry name" value="OEP"/>
    <property type="match status" value="2"/>
</dbReference>
<evidence type="ECO:0000256" key="6">
    <source>
        <dbReference type="ARBA" id="ARBA00023136"/>
    </source>
</evidence>
<evidence type="ECO:0000256" key="5">
    <source>
        <dbReference type="ARBA" id="ARBA00022692"/>
    </source>
</evidence>
<dbReference type="OrthoDB" id="9811587at2"/>
<dbReference type="PANTHER" id="PTHR30026:SF20">
    <property type="entry name" value="OUTER MEMBRANE PROTEIN TOLC"/>
    <property type="match status" value="1"/>
</dbReference>
<dbReference type="GO" id="GO:0015288">
    <property type="term" value="F:porin activity"/>
    <property type="evidence" value="ECO:0007669"/>
    <property type="project" value="TreeGrafter"/>
</dbReference>
<dbReference type="GO" id="GO:0009279">
    <property type="term" value="C:cell outer membrane"/>
    <property type="evidence" value="ECO:0007669"/>
    <property type="project" value="UniProtKB-SubCell"/>
</dbReference>
<dbReference type="AlphaFoldDB" id="A0A6N8JFC1"/>
<protein>
    <submittedName>
        <fullName evidence="9">TolC family protein</fullName>
    </submittedName>
</protein>
<organism evidence="9 10">
    <name type="scientific">Chitinophaga oryziterrae</name>
    <dbReference type="NCBI Taxonomy" id="1031224"/>
    <lineage>
        <taxon>Bacteria</taxon>
        <taxon>Pseudomonadati</taxon>
        <taxon>Bacteroidota</taxon>
        <taxon>Chitinophagia</taxon>
        <taxon>Chitinophagales</taxon>
        <taxon>Chitinophagaceae</taxon>
        <taxon>Chitinophaga</taxon>
    </lineage>
</organism>
<evidence type="ECO:0000313" key="10">
    <source>
        <dbReference type="Proteomes" id="UP000468388"/>
    </source>
</evidence>
<evidence type="ECO:0000256" key="4">
    <source>
        <dbReference type="ARBA" id="ARBA00022452"/>
    </source>
</evidence>
<dbReference type="EMBL" id="WRXO01000009">
    <property type="protein sequence ID" value="MVT43943.1"/>
    <property type="molecule type" value="Genomic_DNA"/>
</dbReference>
<dbReference type="SUPFAM" id="SSF56954">
    <property type="entry name" value="Outer membrane efflux proteins (OEP)"/>
    <property type="match status" value="1"/>
</dbReference>
<keyword evidence="10" id="KW-1185">Reference proteome</keyword>
<dbReference type="Proteomes" id="UP000468388">
    <property type="component" value="Unassembled WGS sequence"/>
</dbReference>
<evidence type="ECO:0000256" key="2">
    <source>
        <dbReference type="ARBA" id="ARBA00007613"/>
    </source>
</evidence>
<feature type="chain" id="PRO_5026939856" evidence="8">
    <location>
        <begin position="34"/>
        <end position="456"/>
    </location>
</feature>
<comment type="caution">
    <text evidence="9">The sequence shown here is derived from an EMBL/GenBank/DDBJ whole genome shotgun (WGS) entry which is preliminary data.</text>
</comment>
<evidence type="ECO:0000256" key="1">
    <source>
        <dbReference type="ARBA" id="ARBA00004442"/>
    </source>
</evidence>
<dbReference type="RefSeq" id="WP_157302750.1">
    <property type="nucleotide sequence ID" value="NZ_BAAAZB010000001.1"/>
</dbReference>
<evidence type="ECO:0000256" key="8">
    <source>
        <dbReference type="SAM" id="SignalP"/>
    </source>
</evidence>
<reference evidence="9 10" key="1">
    <citation type="submission" date="2019-12" db="EMBL/GenBank/DDBJ databases">
        <title>The draft genomic sequence of strain Chitinophaga oryziterrae JCM 16595.</title>
        <authorList>
            <person name="Zhang X."/>
        </authorList>
    </citation>
    <scope>NUCLEOTIDE SEQUENCE [LARGE SCALE GENOMIC DNA]</scope>
    <source>
        <strain evidence="9 10">JCM 16595</strain>
    </source>
</reference>
<dbReference type="InterPro" id="IPR003423">
    <property type="entry name" value="OMP_efflux"/>
</dbReference>
<keyword evidence="7" id="KW-0998">Cell outer membrane</keyword>
<evidence type="ECO:0000256" key="3">
    <source>
        <dbReference type="ARBA" id="ARBA00022448"/>
    </source>
</evidence>
<dbReference type="PANTHER" id="PTHR30026">
    <property type="entry name" value="OUTER MEMBRANE PROTEIN TOLC"/>
    <property type="match status" value="1"/>
</dbReference>
<evidence type="ECO:0000256" key="7">
    <source>
        <dbReference type="ARBA" id="ARBA00023237"/>
    </source>
</evidence>
<name>A0A6N8JFC1_9BACT</name>
<evidence type="ECO:0000313" key="9">
    <source>
        <dbReference type="EMBL" id="MVT43943.1"/>
    </source>
</evidence>
<keyword evidence="8" id="KW-0732">Signal</keyword>
<sequence length="456" mass="51375">MSHKLKQCFFYRQLLFLLLVTASLSFNKASGQAKDSFTLKDCIQFTLRNHPNSSIYANNAQVTREKIRESKAAFLPSVSANTSLDYNIKLQTSIIPAGTFSPTETKLQMGNKFSTGGYLQADQTIFDKSSALSVKSSRVDKEIADLNVLKENETLIYNTASAYYEVLTYGEKGTLLRDNENQYKQLLDILKLRYEQGVVKKSEYDRSRVNLNNVQSELALNDNYLKLALNKLKNAMGLDLKSPLAIDQHVDYSAHVDLQLINELDTSRLTDFKIDQQNLSSKELDVKKKKAAFLPTFSIYAKYGVNAYGSEFSNAFSNWFDYSAIGVKLSIPIFSGFKKSSQLKQSQLNLQTQNLTLKLNVQNYKLDFENAGNNLFSSYTSLKKNKENLDLAREVMDATAVEYREGTSTLSSYLDADSSFKEAQTNYITSLLDFLTAQIALEKAKGTLTSYVTNLK</sequence>
<dbReference type="GO" id="GO:1990281">
    <property type="term" value="C:efflux pump complex"/>
    <property type="evidence" value="ECO:0007669"/>
    <property type="project" value="TreeGrafter"/>
</dbReference>
<keyword evidence="6" id="KW-0472">Membrane</keyword>
<dbReference type="InterPro" id="IPR051906">
    <property type="entry name" value="TolC-like"/>
</dbReference>
<keyword evidence="4" id="KW-1134">Transmembrane beta strand</keyword>
<dbReference type="Gene3D" id="1.20.1600.10">
    <property type="entry name" value="Outer membrane efflux proteins (OEP)"/>
    <property type="match status" value="1"/>
</dbReference>
<dbReference type="GO" id="GO:0015562">
    <property type="term" value="F:efflux transmembrane transporter activity"/>
    <property type="evidence" value="ECO:0007669"/>
    <property type="project" value="InterPro"/>
</dbReference>
<feature type="signal peptide" evidence="8">
    <location>
        <begin position="1"/>
        <end position="33"/>
    </location>
</feature>
<accession>A0A6N8JFC1</accession>
<keyword evidence="3" id="KW-0813">Transport</keyword>
<gene>
    <name evidence="9" type="ORF">GO495_25330</name>
</gene>